<dbReference type="Pfam" id="PF02937">
    <property type="entry name" value="COX6C"/>
    <property type="match status" value="1"/>
</dbReference>
<dbReference type="InterPro" id="IPR051389">
    <property type="entry name" value="Cytochrome_c_oxidase_VIc"/>
</dbReference>
<dbReference type="GO" id="GO:0005743">
    <property type="term" value="C:mitochondrial inner membrane"/>
    <property type="evidence" value="ECO:0007669"/>
    <property type="project" value="UniProtKB-SubCell"/>
</dbReference>
<dbReference type="SUPFAM" id="SSF81415">
    <property type="entry name" value="Mitochondrial cytochrome c oxidase subunit VIc"/>
    <property type="match status" value="1"/>
</dbReference>
<evidence type="ECO:0000256" key="3">
    <source>
        <dbReference type="ARBA" id="ARBA00007204"/>
    </source>
</evidence>
<evidence type="ECO:0000256" key="8">
    <source>
        <dbReference type="ARBA" id="ARBA00023136"/>
    </source>
</evidence>
<dbReference type="PANTHER" id="PTHR48416">
    <property type="entry name" value="CYTOCHROME C OXIDASE SUBUNIT 6C"/>
    <property type="match status" value="1"/>
</dbReference>
<evidence type="ECO:0000256" key="4">
    <source>
        <dbReference type="ARBA" id="ARBA00022692"/>
    </source>
</evidence>
<organism evidence="9">
    <name type="scientific">Cerebratulus lacteus</name>
    <name type="common">Milky ribbon worm</name>
    <name type="synonym">Micrura lactea</name>
    <dbReference type="NCBI Taxonomy" id="6221"/>
    <lineage>
        <taxon>Eukaryota</taxon>
        <taxon>Metazoa</taxon>
        <taxon>Spiralia</taxon>
        <taxon>Lophotrochozoa</taxon>
        <taxon>Nemertea</taxon>
        <taxon>Pilidiophora</taxon>
        <taxon>Heteronemertea</taxon>
        <taxon>Lineidae</taxon>
        <taxon>Cerebratulus</taxon>
    </lineage>
</organism>
<dbReference type="EMBL" id="KJ700874">
    <property type="protein sequence ID" value="AID68561.1"/>
    <property type="molecule type" value="mRNA"/>
</dbReference>
<sequence length="85" mass="9644">MAAKLLKKPQLRGLLKSQLIRDAPVAFIVSAGATLAYKFLITDPRKEKYAEFYDDYDMNSTYENMKKCKVFTAVNEDGIGDSSNW</sequence>
<keyword evidence="8" id="KW-0472">Membrane</keyword>
<dbReference type="PANTHER" id="PTHR48416:SF1">
    <property type="entry name" value="CYTOCHROME C OXIDASE SUBUNIT 6C"/>
    <property type="match status" value="1"/>
</dbReference>
<protein>
    <submittedName>
        <fullName evidence="9">Mitochondrial cytochrome C oxidase subunit 6C</fullName>
    </submittedName>
</protein>
<comment type="pathway">
    <text evidence="2">Energy metabolism; oxidative phosphorylation.</text>
</comment>
<evidence type="ECO:0000313" key="9">
    <source>
        <dbReference type="EMBL" id="AID68561.1"/>
    </source>
</evidence>
<evidence type="ECO:0000256" key="6">
    <source>
        <dbReference type="ARBA" id="ARBA00022989"/>
    </source>
</evidence>
<comment type="subcellular location">
    <subcellularLocation>
        <location evidence="1">Mitochondrion inner membrane</location>
        <topology evidence="1">Single-pass membrane protein</topology>
    </subcellularLocation>
</comment>
<evidence type="ECO:0000256" key="1">
    <source>
        <dbReference type="ARBA" id="ARBA00004434"/>
    </source>
</evidence>
<dbReference type="Gene3D" id="4.10.93.10">
    <property type="entry name" value="Mitochondrial cytochrome c oxidase subunit VIc/VIIs"/>
    <property type="match status" value="1"/>
</dbReference>
<evidence type="ECO:0000256" key="5">
    <source>
        <dbReference type="ARBA" id="ARBA00022792"/>
    </source>
</evidence>
<evidence type="ECO:0000256" key="2">
    <source>
        <dbReference type="ARBA" id="ARBA00004673"/>
    </source>
</evidence>
<keyword evidence="7" id="KW-0496">Mitochondrion</keyword>
<reference evidence="9" key="1">
    <citation type="submission" date="2014-04" db="EMBL/GenBank/DDBJ databases">
        <authorList>
            <person name="Ogilbee J."/>
            <person name="Youngblom J."/>
        </authorList>
    </citation>
    <scope>NUCLEOTIDE SEQUENCE</scope>
</reference>
<proteinExistence type="evidence at transcript level"/>
<accession>A0A068FNC9</accession>
<dbReference type="AlphaFoldDB" id="A0A068FNC9"/>
<dbReference type="InterPro" id="IPR034884">
    <property type="entry name" value="Cytochrome_c_oxidase_VIc/VIIs"/>
</dbReference>
<dbReference type="InterPro" id="IPR037169">
    <property type="entry name" value="Cytochrome_c_oxidase_VIc_sf"/>
</dbReference>
<keyword evidence="6" id="KW-1133">Transmembrane helix</keyword>
<keyword evidence="5" id="KW-0999">Mitochondrion inner membrane</keyword>
<comment type="similarity">
    <text evidence="3">Belongs to the cytochrome c oxidase subunit 6c family.</text>
</comment>
<name>A0A068FNC9_CERLA</name>
<keyword evidence="4" id="KW-0812">Transmembrane</keyword>
<evidence type="ECO:0000256" key="7">
    <source>
        <dbReference type="ARBA" id="ARBA00023128"/>
    </source>
</evidence>